<dbReference type="Gene3D" id="3.90.20.20">
    <property type="match status" value="1"/>
</dbReference>
<feature type="region of interest" description="Disordered" evidence="3">
    <location>
        <begin position="1"/>
        <end position="49"/>
    </location>
</feature>
<feature type="non-terminal residue" evidence="4">
    <location>
        <position position="130"/>
    </location>
</feature>
<dbReference type="SUPFAM" id="SSF58014">
    <property type="entry name" value="Coiled-coil domain of nucleotide exchange factor GrpE"/>
    <property type="match status" value="1"/>
</dbReference>
<protein>
    <submittedName>
        <fullName evidence="4">Nucleotide exchange factor GrpE</fullName>
    </submittedName>
</protein>
<gene>
    <name evidence="4" type="ORF">H9810_10250</name>
</gene>
<dbReference type="Proteomes" id="UP000824031">
    <property type="component" value="Unassembled WGS sequence"/>
</dbReference>
<evidence type="ECO:0000313" key="5">
    <source>
        <dbReference type="Proteomes" id="UP000824031"/>
    </source>
</evidence>
<sequence length="130" mass="14294">MSHETEQENRTPETAEAKTEPAAEETAPAEPEKGGKKAKKNQEAAALQAKLEASEKKNAELKDQLLRTAAEYDNYRKRSQREADQKFNDGVSHAVTQILTILDTLDMAANAACSDENYKKGVLMTLDKAA</sequence>
<dbReference type="GO" id="GO:0000774">
    <property type="term" value="F:adenyl-nucleotide exchange factor activity"/>
    <property type="evidence" value="ECO:0007669"/>
    <property type="project" value="InterPro"/>
</dbReference>
<proteinExistence type="inferred from homology"/>
<reference evidence="4" key="1">
    <citation type="journal article" date="2021" name="PeerJ">
        <title>Extensive microbial diversity within the chicken gut microbiome revealed by metagenomics and culture.</title>
        <authorList>
            <person name="Gilroy R."/>
            <person name="Ravi A."/>
            <person name="Getino M."/>
            <person name="Pursley I."/>
            <person name="Horton D.L."/>
            <person name="Alikhan N.F."/>
            <person name="Baker D."/>
            <person name="Gharbi K."/>
            <person name="Hall N."/>
            <person name="Watson M."/>
            <person name="Adriaenssens E.M."/>
            <person name="Foster-Nyarko E."/>
            <person name="Jarju S."/>
            <person name="Secka A."/>
            <person name="Antonio M."/>
            <person name="Oren A."/>
            <person name="Chaudhuri R.R."/>
            <person name="La Ragione R."/>
            <person name="Hildebrand F."/>
            <person name="Pallen M.J."/>
        </authorList>
    </citation>
    <scope>NUCLEOTIDE SEQUENCE</scope>
    <source>
        <strain evidence="4">3436</strain>
    </source>
</reference>
<evidence type="ECO:0000313" key="4">
    <source>
        <dbReference type="EMBL" id="HIZ49091.1"/>
    </source>
</evidence>
<organism evidence="4 5">
    <name type="scientific">Candidatus Gemmiger excrementavium</name>
    <dbReference type="NCBI Taxonomy" id="2838608"/>
    <lineage>
        <taxon>Bacteria</taxon>
        <taxon>Bacillati</taxon>
        <taxon>Bacillota</taxon>
        <taxon>Clostridia</taxon>
        <taxon>Eubacteriales</taxon>
        <taxon>Gemmiger</taxon>
    </lineage>
</organism>
<dbReference type="PRINTS" id="PR00773">
    <property type="entry name" value="GRPEPROTEIN"/>
</dbReference>
<dbReference type="GO" id="GO:0051087">
    <property type="term" value="F:protein-folding chaperone binding"/>
    <property type="evidence" value="ECO:0007669"/>
    <property type="project" value="InterPro"/>
</dbReference>
<evidence type="ECO:0000256" key="1">
    <source>
        <dbReference type="ARBA" id="ARBA00009054"/>
    </source>
</evidence>
<comment type="caution">
    <text evidence="4">The sequence shown here is derived from an EMBL/GenBank/DDBJ whole genome shotgun (WGS) entry which is preliminary data.</text>
</comment>
<evidence type="ECO:0000256" key="2">
    <source>
        <dbReference type="ARBA" id="ARBA00023186"/>
    </source>
</evidence>
<dbReference type="InterPro" id="IPR000740">
    <property type="entry name" value="GrpE"/>
</dbReference>
<feature type="compositionally biased region" description="Basic and acidic residues" evidence="3">
    <location>
        <begin position="1"/>
        <end position="21"/>
    </location>
</feature>
<dbReference type="EMBL" id="DXBO01000146">
    <property type="protein sequence ID" value="HIZ49091.1"/>
    <property type="molecule type" value="Genomic_DNA"/>
</dbReference>
<dbReference type="GO" id="GO:0042803">
    <property type="term" value="F:protein homodimerization activity"/>
    <property type="evidence" value="ECO:0007669"/>
    <property type="project" value="InterPro"/>
</dbReference>
<comment type="similarity">
    <text evidence="1">Belongs to the GrpE family.</text>
</comment>
<name>A0A9D2F505_9FIRM</name>
<dbReference type="Pfam" id="PF01025">
    <property type="entry name" value="GrpE"/>
    <property type="match status" value="1"/>
</dbReference>
<reference evidence="4" key="2">
    <citation type="submission" date="2021-04" db="EMBL/GenBank/DDBJ databases">
        <authorList>
            <person name="Gilroy R."/>
        </authorList>
    </citation>
    <scope>NUCLEOTIDE SEQUENCE</scope>
    <source>
        <strain evidence="4">3436</strain>
    </source>
</reference>
<dbReference type="GO" id="GO:0006457">
    <property type="term" value="P:protein folding"/>
    <property type="evidence" value="ECO:0007669"/>
    <property type="project" value="InterPro"/>
</dbReference>
<evidence type="ECO:0000256" key="3">
    <source>
        <dbReference type="SAM" id="MobiDB-lite"/>
    </source>
</evidence>
<accession>A0A9D2F505</accession>
<dbReference type="AlphaFoldDB" id="A0A9D2F505"/>
<keyword evidence="2" id="KW-0143">Chaperone</keyword>
<dbReference type="InterPro" id="IPR013805">
    <property type="entry name" value="GrpE_CC"/>
</dbReference>